<proteinExistence type="predicted"/>
<dbReference type="EMBL" id="KI287940">
    <property type="protein sequence ID" value="ESA09563.1"/>
    <property type="molecule type" value="Genomic_DNA"/>
</dbReference>
<keyword evidence="1" id="KW-1133">Transmembrane helix</keyword>
<evidence type="ECO:0000313" key="2">
    <source>
        <dbReference type="EMBL" id="ESA09563.1"/>
    </source>
</evidence>
<accession>U9TTC7</accession>
<keyword evidence="1" id="KW-0472">Membrane</keyword>
<feature type="transmembrane region" description="Helical" evidence="1">
    <location>
        <begin position="115"/>
        <end position="141"/>
    </location>
</feature>
<dbReference type="HOGENOM" id="CLU_1437744_0_0_1"/>
<dbReference type="VEuPathDB" id="FungiDB:RhiirFUN_011759"/>
<reference evidence="2" key="1">
    <citation type="submission" date="2013-07" db="EMBL/GenBank/DDBJ databases">
        <title>The genome of an arbuscular mycorrhizal fungus provides insights into the evolution of the oldest plant symbiosis.</title>
        <authorList>
            <consortium name="DOE Joint Genome Institute"/>
            <person name="Tisserant E."/>
            <person name="Malbreil M."/>
            <person name="Kuo A."/>
            <person name="Kohler A."/>
            <person name="Symeonidi A."/>
            <person name="Balestrini R."/>
            <person name="Charron P."/>
            <person name="Duensing N."/>
            <person name="Frei-dit-Frey N."/>
            <person name="Gianinazzi-Pearson V."/>
            <person name="Gilbert B."/>
            <person name="Handa Y."/>
            <person name="Hijri M."/>
            <person name="Kaul R."/>
            <person name="Kawaguchi M."/>
            <person name="Krajinski F."/>
            <person name="Lammers P."/>
            <person name="Lapierre D."/>
            <person name="Masclaux F.G."/>
            <person name="Murat C."/>
            <person name="Morin E."/>
            <person name="Ndikumana S."/>
            <person name="Pagni M."/>
            <person name="Petitpierre D."/>
            <person name="Requena N."/>
            <person name="Rosikiewicz P."/>
            <person name="Riley R."/>
            <person name="Saito K."/>
            <person name="San Clemente H."/>
            <person name="Shapiro H."/>
            <person name="van Tuinen D."/>
            <person name="Becard G."/>
            <person name="Bonfante P."/>
            <person name="Paszkowski U."/>
            <person name="Shachar-Hill Y."/>
            <person name="Young J.P."/>
            <person name="Sanders I.R."/>
            <person name="Henrissat B."/>
            <person name="Rensing S.A."/>
            <person name="Grigoriev I.V."/>
            <person name="Corradi N."/>
            <person name="Roux C."/>
            <person name="Martin F."/>
        </authorList>
    </citation>
    <scope>NUCLEOTIDE SEQUENCE</scope>
    <source>
        <strain evidence="2">DAOM 197198</strain>
    </source>
</reference>
<keyword evidence="1" id="KW-0812">Transmembrane</keyword>
<organism evidence="2">
    <name type="scientific">Rhizophagus irregularis (strain DAOM 181602 / DAOM 197198 / MUCL 43194)</name>
    <name type="common">Arbuscular mycorrhizal fungus</name>
    <name type="synonym">Glomus intraradices</name>
    <dbReference type="NCBI Taxonomy" id="747089"/>
    <lineage>
        <taxon>Eukaryota</taxon>
        <taxon>Fungi</taxon>
        <taxon>Fungi incertae sedis</taxon>
        <taxon>Mucoromycota</taxon>
        <taxon>Glomeromycotina</taxon>
        <taxon>Glomeromycetes</taxon>
        <taxon>Glomerales</taxon>
        <taxon>Glomeraceae</taxon>
        <taxon>Rhizophagus</taxon>
    </lineage>
</organism>
<name>U9TTC7_RHIID</name>
<sequence length="189" mass="21807">CWESDPNKRPTMQKIVESLEAIIFENKKIDDTTLYVENKSQDHTSASCTSDSTNDMPSDDFRLCLNQSMEENVRNSDIINRLENMSILSNNIENTKIWTRKDITCTLRNRHSLRLVFLIGLVFLIAGFFNGADLLMGLIFLMGLRSTKIRLLELNELIINGSINNPKKYTEVKLEFLIAVMTYEFRCLT</sequence>
<gene>
    <name evidence="2" type="ORF">GLOINDRAFT_30379</name>
</gene>
<feature type="non-terminal residue" evidence="2">
    <location>
        <position position="1"/>
    </location>
</feature>
<protein>
    <submittedName>
        <fullName evidence="2">Uncharacterized protein</fullName>
    </submittedName>
</protein>
<dbReference type="AlphaFoldDB" id="U9TTC7"/>
<evidence type="ECO:0000256" key="1">
    <source>
        <dbReference type="SAM" id="Phobius"/>
    </source>
</evidence>